<dbReference type="InterPro" id="IPR001789">
    <property type="entry name" value="Sig_transdc_resp-reg_receiver"/>
</dbReference>
<keyword evidence="5" id="KW-1185">Reference proteome</keyword>
<dbReference type="InterPro" id="IPR007492">
    <property type="entry name" value="LytTR_DNA-bd_dom"/>
</dbReference>
<dbReference type="PANTHER" id="PTHR37299">
    <property type="entry name" value="TRANSCRIPTIONAL REGULATOR-RELATED"/>
    <property type="match status" value="1"/>
</dbReference>
<dbReference type="RefSeq" id="WP_283346834.1">
    <property type="nucleotide sequence ID" value="NZ_JASHIF010000034.1"/>
</dbReference>
<comment type="caution">
    <text evidence="4">The sequence shown here is derived from an EMBL/GenBank/DDBJ whole genome shotgun (WGS) entry which is preliminary data.</text>
</comment>
<reference evidence="4 5" key="1">
    <citation type="submission" date="2023-05" db="EMBL/GenBank/DDBJ databases">
        <title>Novel species of genus Flectobacillus isolated from stream in China.</title>
        <authorList>
            <person name="Lu H."/>
        </authorList>
    </citation>
    <scope>NUCLEOTIDE SEQUENCE [LARGE SCALE GENOMIC DNA]</scope>
    <source>
        <strain evidence="4 5">KCTC 42575</strain>
    </source>
</reference>
<name>A0ABT6YHF9_9BACT</name>
<evidence type="ECO:0000259" key="3">
    <source>
        <dbReference type="PROSITE" id="PS50930"/>
    </source>
</evidence>
<feature type="domain" description="Response regulatory" evidence="2">
    <location>
        <begin position="5"/>
        <end position="116"/>
    </location>
</feature>
<organism evidence="4 5">
    <name type="scientific">Flectobacillus roseus</name>
    <dbReference type="NCBI Taxonomy" id="502259"/>
    <lineage>
        <taxon>Bacteria</taxon>
        <taxon>Pseudomonadati</taxon>
        <taxon>Bacteroidota</taxon>
        <taxon>Cytophagia</taxon>
        <taxon>Cytophagales</taxon>
        <taxon>Flectobacillaceae</taxon>
        <taxon>Flectobacillus</taxon>
    </lineage>
</organism>
<dbReference type="Gene3D" id="2.40.50.1020">
    <property type="entry name" value="LytTr DNA-binding domain"/>
    <property type="match status" value="1"/>
</dbReference>
<feature type="modified residue" description="4-aspartylphosphate" evidence="1">
    <location>
        <position position="55"/>
    </location>
</feature>
<dbReference type="Proteomes" id="UP001236507">
    <property type="component" value="Unassembled WGS sequence"/>
</dbReference>
<gene>
    <name evidence="4" type="ORF">QM524_25475</name>
</gene>
<keyword evidence="1" id="KW-0597">Phosphoprotein</keyword>
<proteinExistence type="predicted"/>
<evidence type="ECO:0000256" key="1">
    <source>
        <dbReference type="PROSITE-ProRule" id="PRU00169"/>
    </source>
</evidence>
<dbReference type="InterPro" id="IPR011006">
    <property type="entry name" value="CheY-like_superfamily"/>
</dbReference>
<keyword evidence="4" id="KW-0238">DNA-binding</keyword>
<dbReference type="SMART" id="SM00850">
    <property type="entry name" value="LytTR"/>
    <property type="match status" value="1"/>
</dbReference>
<protein>
    <submittedName>
        <fullName evidence="4">LytTR family DNA-binding domain-containing protein</fullName>
    </submittedName>
</protein>
<dbReference type="EMBL" id="JASHIF010000034">
    <property type="protein sequence ID" value="MDI9862601.1"/>
    <property type="molecule type" value="Genomic_DNA"/>
</dbReference>
<sequence>MFKKKCLIIEDSEIAIVTLSMQLEKLSMYDISVARNYNQAKSCLSNDTYDLIFLDIKLHESSGLDLVSEFPKLPPVIVTSSNVEFAIDTYEINSVMDFIKKPVTEDRLIKAIDKALNRQKTSNSIVENNFVFIKTGRHVMKFDFEKLDYINAYGIYSKIYSDNKSTIVNESIATLEEALPNQIFRRVHKSYIINIKKVTGYDHKNIFINEVVIPIGFSYKKNVSEFIQFI</sequence>
<dbReference type="InterPro" id="IPR046947">
    <property type="entry name" value="LytR-like"/>
</dbReference>
<evidence type="ECO:0000313" key="5">
    <source>
        <dbReference type="Proteomes" id="UP001236507"/>
    </source>
</evidence>
<evidence type="ECO:0000259" key="2">
    <source>
        <dbReference type="PROSITE" id="PS50110"/>
    </source>
</evidence>
<evidence type="ECO:0000313" key="4">
    <source>
        <dbReference type="EMBL" id="MDI9862601.1"/>
    </source>
</evidence>
<dbReference type="SUPFAM" id="SSF52172">
    <property type="entry name" value="CheY-like"/>
    <property type="match status" value="1"/>
</dbReference>
<dbReference type="GO" id="GO:0003677">
    <property type="term" value="F:DNA binding"/>
    <property type="evidence" value="ECO:0007669"/>
    <property type="project" value="UniProtKB-KW"/>
</dbReference>
<accession>A0ABT6YHF9</accession>
<dbReference type="PROSITE" id="PS50110">
    <property type="entry name" value="RESPONSE_REGULATORY"/>
    <property type="match status" value="1"/>
</dbReference>
<dbReference type="PROSITE" id="PS50930">
    <property type="entry name" value="HTH_LYTTR"/>
    <property type="match status" value="1"/>
</dbReference>
<dbReference type="SMART" id="SM00448">
    <property type="entry name" value="REC"/>
    <property type="match status" value="1"/>
</dbReference>
<dbReference type="Pfam" id="PF00072">
    <property type="entry name" value="Response_reg"/>
    <property type="match status" value="1"/>
</dbReference>
<dbReference type="Gene3D" id="3.40.50.2300">
    <property type="match status" value="1"/>
</dbReference>
<dbReference type="PANTHER" id="PTHR37299:SF1">
    <property type="entry name" value="STAGE 0 SPORULATION PROTEIN A HOMOLOG"/>
    <property type="match status" value="1"/>
</dbReference>
<dbReference type="Pfam" id="PF04397">
    <property type="entry name" value="LytTR"/>
    <property type="match status" value="1"/>
</dbReference>
<feature type="domain" description="HTH LytTR-type" evidence="3">
    <location>
        <begin position="133"/>
        <end position="229"/>
    </location>
</feature>